<evidence type="ECO:0000313" key="2">
    <source>
        <dbReference type="EMBL" id="KAH0814357.1"/>
    </source>
</evidence>
<evidence type="ECO:0000313" key="3">
    <source>
        <dbReference type="Proteomes" id="UP000719412"/>
    </source>
</evidence>
<feature type="compositionally biased region" description="Basic residues" evidence="1">
    <location>
        <begin position="200"/>
        <end position="210"/>
    </location>
</feature>
<dbReference type="EMBL" id="JABDTM020024358">
    <property type="protein sequence ID" value="KAH0814357.1"/>
    <property type="molecule type" value="Genomic_DNA"/>
</dbReference>
<feature type="region of interest" description="Disordered" evidence="1">
    <location>
        <begin position="190"/>
        <end position="210"/>
    </location>
</feature>
<organism evidence="2 3">
    <name type="scientific">Tenebrio molitor</name>
    <name type="common">Yellow mealworm beetle</name>
    <dbReference type="NCBI Taxonomy" id="7067"/>
    <lineage>
        <taxon>Eukaryota</taxon>
        <taxon>Metazoa</taxon>
        <taxon>Ecdysozoa</taxon>
        <taxon>Arthropoda</taxon>
        <taxon>Hexapoda</taxon>
        <taxon>Insecta</taxon>
        <taxon>Pterygota</taxon>
        <taxon>Neoptera</taxon>
        <taxon>Endopterygota</taxon>
        <taxon>Coleoptera</taxon>
        <taxon>Polyphaga</taxon>
        <taxon>Cucujiformia</taxon>
        <taxon>Tenebrionidae</taxon>
        <taxon>Tenebrio</taxon>
    </lineage>
</organism>
<dbReference type="AlphaFoldDB" id="A0A8J6LBJ0"/>
<reference evidence="2" key="1">
    <citation type="journal article" date="2020" name="J Insects Food Feed">
        <title>The yellow mealworm (Tenebrio molitor) genome: a resource for the emerging insects as food and feed industry.</title>
        <authorList>
            <person name="Eriksson T."/>
            <person name="Andere A."/>
            <person name="Kelstrup H."/>
            <person name="Emery V."/>
            <person name="Picard C."/>
        </authorList>
    </citation>
    <scope>NUCLEOTIDE SEQUENCE</scope>
    <source>
        <strain evidence="2">Stoneville</strain>
        <tissue evidence="2">Whole head</tissue>
    </source>
</reference>
<keyword evidence="3" id="KW-1185">Reference proteome</keyword>
<accession>A0A8J6LBJ0</accession>
<protein>
    <submittedName>
        <fullName evidence="2">Uncharacterized protein</fullName>
    </submittedName>
</protein>
<gene>
    <name evidence="2" type="ORF">GEV33_008434</name>
</gene>
<feature type="compositionally biased region" description="Basic and acidic residues" evidence="1">
    <location>
        <begin position="190"/>
        <end position="199"/>
    </location>
</feature>
<evidence type="ECO:0000256" key="1">
    <source>
        <dbReference type="SAM" id="MobiDB-lite"/>
    </source>
</evidence>
<name>A0A8J6LBJ0_TENMO</name>
<proteinExistence type="predicted"/>
<comment type="caution">
    <text evidence="2">The sequence shown here is derived from an EMBL/GenBank/DDBJ whole genome shotgun (WGS) entry which is preliminary data.</text>
</comment>
<sequence length="210" mass="22797">MNDDDDKARRRKKEKTVGVIEGPGVFCGVFGPSYTGPPVGGALFRRTSWPGGAPLPRRGVFHEPMLHHAPSSAFCLSTAANLSRRKVVIFFSAPGGNAAPNKRKCVIGKHDHDLEKLDFSGRGAAVFGGERVGGGGVLGATGCPRATLSWPTVTCYMLPEGRYRGQRQKVQVEIGECVFNLNSELSAAVERRTHNERGTPKKRRKKNVKE</sequence>
<dbReference type="Proteomes" id="UP000719412">
    <property type="component" value="Unassembled WGS sequence"/>
</dbReference>
<reference evidence="2" key="2">
    <citation type="submission" date="2021-08" db="EMBL/GenBank/DDBJ databases">
        <authorList>
            <person name="Eriksson T."/>
        </authorList>
    </citation>
    <scope>NUCLEOTIDE SEQUENCE</scope>
    <source>
        <strain evidence="2">Stoneville</strain>
        <tissue evidence="2">Whole head</tissue>
    </source>
</reference>